<gene>
    <name evidence="1" type="ORF">F3Y22_tig00110895pilonHSYRG00259</name>
</gene>
<dbReference type="EMBL" id="VEPZ02001152">
    <property type="protein sequence ID" value="KAE8690398.1"/>
    <property type="molecule type" value="Genomic_DNA"/>
</dbReference>
<protein>
    <submittedName>
        <fullName evidence="1">Uncharacterized protein</fullName>
    </submittedName>
</protein>
<dbReference type="Gene3D" id="3.30.830.10">
    <property type="entry name" value="Metalloenzyme, LuxS/M16 peptidase-like"/>
    <property type="match status" value="1"/>
</dbReference>
<dbReference type="Proteomes" id="UP000436088">
    <property type="component" value="Unassembled WGS sequence"/>
</dbReference>
<name>A0A6A2ZEV7_HIBSY</name>
<comment type="caution">
    <text evidence="1">The sequence shown here is derived from an EMBL/GenBank/DDBJ whole genome shotgun (WGS) entry which is preliminary data.</text>
</comment>
<reference evidence="1" key="1">
    <citation type="submission" date="2019-09" db="EMBL/GenBank/DDBJ databases">
        <title>Draft genome information of white flower Hibiscus syriacus.</title>
        <authorList>
            <person name="Kim Y.-M."/>
        </authorList>
    </citation>
    <scope>NUCLEOTIDE SEQUENCE [LARGE SCALE GENOMIC DNA]</scope>
    <source>
        <strain evidence="1">YM2019G1</strain>
    </source>
</reference>
<accession>A0A6A2ZEV7</accession>
<sequence>MGVQTCKKFNKVLVLKVGDINGVKVLQHDLFTNDVLYIEDVFYTSSLKQGLLPPPSNWGHKWSLGCGSHAATDRKDAKHTSLKYAGRITKSEGHSSIGKRSKGACESRIFLIFRHL</sequence>
<evidence type="ECO:0000313" key="1">
    <source>
        <dbReference type="EMBL" id="KAE8690398.1"/>
    </source>
</evidence>
<organism evidence="1 2">
    <name type="scientific">Hibiscus syriacus</name>
    <name type="common">Rose of Sharon</name>
    <dbReference type="NCBI Taxonomy" id="106335"/>
    <lineage>
        <taxon>Eukaryota</taxon>
        <taxon>Viridiplantae</taxon>
        <taxon>Streptophyta</taxon>
        <taxon>Embryophyta</taxon>
        <taxon>Tracheophyta</taxon>
        <taxon>Spermatophyta</taxon>
        <taxon>Magnoliopsida</taxon>
        <taxon>eudicotyledons</taxon>
        <taxon>Gunneridae</taxon>
        <taxon>Pentapetalae</taxon>
        <taxon>rosids</taxon>
        <taxon>malvids</taxon>
        <taxon>Malvales</taxon>
        <taxon>Malvaceae</taxon>
        <taxon>Malvoideae</taxon>
        <taxon>Hibiscus</taxon>
    </lineage>
</organism>
<evidence type="ECO:0000313" key="2">
    <source>
        <dbReference type="Proteomes" id="UP000436088"/>
    </source>
</evidence>
<dbReference type="AlphaFoldDB" id="A0A6A2ZEV7"/>
<keyword evidence="2" id="KW-1185">Reference proteome</keyword>
<proteinExistence type="predicted"/>